<dbReference type="Proteomes" id="UP000816034">
    <property type="component" value="Unassembled WGS sequence"/>
</dbReference>
<gene>
    <name evidence="2" type="ORF">C9374_004364</name>
</gene>
<keyword evidence="3" id="KW-1185">Reference proteome</keyword>
<feature type="region of interest" description="Disordered" evidence="1">
    <location>
        <begin position="257"/>
        <end position="276"/>
    </location>
</feature>
<evidence type="ECO:0000313" key="2">
    <source>
        <dbReference type="EMBL" id="KAG2383693.1"/>
    </source>
</evidence>
<feature type="compositionally biased region" description="Basic and acidic residues" evidence="1">
    <location>
        <begin position="267"/>
        <end position="276"/>
    </location>
</feature>
<evidence type="ECO:0000256" key="1">
    <source>
        <dbReference type="SAM" id="MobiDB-lite"/>
    </source>
</evidence>
<dbReference type="EMBL" id="PYSW02000020">
    <property type="protein sequence ID" value="KAG2383693.1"/>
    <property type="molecule type" value="Genomic_DNA"/>
</dbReference>
<proteinExistence type="predicted"/>
<evidence type="ECO:0000313" key="3">
    <source>
        <dbReference type="Proteomes" id="UP000816034"/>
    </source>
</evidence>
<comment type="caution">
    <text evidence="2">The sequence shown here is derived from an EMBL/GenBank/DDBJ whole genome shotgun (WGS) entry which is preliminary data.</text>
</comment>
<dbReference type="GeneID" id="68096819"/>
<accession>A0AA88GSK8</accession>
<dbReference type="AlphaFoldDB" id="A0AA88GSK8"/>
<organism evidence="2 3">
    <name type="scientific">Naegleria lovaniensis</name>
    <name type="common">Amoeba</name>
    <dbReference type="NCBI Taxonomy" id="51637"/>
    <lineage>
        <taxon>Eukaryota</taxon>
        <taxon>Discoba</taxon>
        <taxon>Heterolobosea</taxon>
        <taxon>Tetramitia</taxon>
        <taxon>Eutetramitia</taxon>
        <taxon>Vahlkampfiidae</taxon>
        <taxon>Naegleria</taxon>
    </lineage>
</organism>
<dbReference type="RefSeq" id="XP_044549372.1">
    <property type="nucleotide sequence ID" value="XM_044693995.1"/>
</dbReference>
<reference evidence="2 3" key="1">
    <citation type="journal article" date="2018" name="BMC Genomics">
        <title>The genome of Naegleria lovaniensis, the basis for a comparative approach to unravel pathogenicity factors of the human pathogenic amoeba N. fowleri.</title>
        <authorList>
            <person name="Liechti N."/>
            <person name="Schurch N."/>
            <person name="Bruggmann R."/>
            <person name="Wittwer M."/>
        </authorList>
    </citation>
    <scope>NUCLEOTIDE SEQUENCE [LARGE SCALE GENOMIC DNA]</scope>
    <source>
        <strain evidence="2 3">ATCC 30569</strain>
    </source>
</reference>
<name>A0AA88GSK8_NAELO</name>
<sequence>MTPAVQCILQYMVYLCNEYQNGRILSIPKAEAEYHEEVLLLLLSYGWNCWTQKDELFYVMCSYLTEKKQHTVLKYLLSKFCSFTKESDLEMFVYSWMVHCCIQNRKIALDCILSHFLHHHEEMLLNVLIKPVLCCKHRDQIFNESGNHIPLVGLLFSRCHSFGGFLLQTIFESMSEKQFKQLVVKETKETILHIFLMTVEQTKAESLDVSLLFTLIRKNPKWLHAKNILNDTPLTLMQRVIQDSYLRFRIEKEFGRKRTNNGSNPKEGNRRKIERE</sequence>
<protein>
    <submittedName>
        <fullName evidence="2">Uncharacterized protein</fullName>
    </submittedName>
</protein>